<dbReference type="AlphaFoldDB" id="A0A084JE24"/>
<evidence type="ECO:0000256" key="2">
    <source>
        <dbReference type="ARBA" id="ARBA00023004"/>
    </source>
</evidence>
<dbReference type="Gene3D" id="3.40.950.10">
    <property type="entry name" value="Fe-only Hydrogenase (Larger Subunit), Chain L, domain 3"/>
    <property type="match status" value="1"/>
</dbReference>
<dbReference type="Proteomes" id="UP000028542">
    <property type="component" value="Unassembled WGS sequence"/>
</dbReference>
<dbReference type="GO" id="GO:0051536">
    <property type="term" value="F:iron-sulfur cluster binding"/>
    <property type="evidence" value="ECO:0007669"/>
    <property type="project" value="UniProtKB-KW"/>
</dbReference>
<dbReference type="InterPro" id="IPR050340">
    <property type="entry name" value="Cytosolic_Fe-S_CAF"/>
</dbReference>
<accession>A0A084JE24</accession>
<dbReference type="eggNOG" id="COG4624">
    <property type="taxonomic scope" value="Bacteria"/>
</dbReference>
<keyword evidence="3" id="KW-0411">Iron-sulfur</keyword>
<organism evidence="5 6">
    <name type="scientific">Clostridium sulfidigenes</name>
    <dbReference type="NCBI Taxonomy" id="318464"/>
    <lineage>
        <taxon>Bacteria</taxon>
        <taxon>Bacillati</taxon>
        <taxon>Bacillota</taxon>
        <taxon>Clostridia</taxon>
        <taxon>Eubacteriales</taxon>
        <taxon>Clostridiaceae</taxon>
        <taxon>Clostridium</taxon>
    </lineage>
</organism>
<feature type="domain" description="4Fe-4S ferredoxin-type" evidence="4">
    <location>
        <begin position="76"/>
        <end position="109"/>
    </location>
</feature>
<evidence type="ECO:0000256" key="1">
    <source>
        <dbReference type="ARBA" id="ARBA00022723"/>
    </source>
</evidence>
<protein>
    <submittedName>
        <fullName evidence="5">Iron hydrogenase</fullName>
    </submittedName>
</protein>
<evidence type="ECO:0000313" key="6">
    <source>
        <dbReference type="Proteomes" id="UP000028542"/>
    </source>
</evidence>
<gene>
    <name evidence="5" type="ORF">IO99_06375</name>
</gene>
<evidence type="ECO:0000313" key="5">
    <source>
        <dbReference type="EMBL" id="KEZ87208.1"/>
    </source>
</evidence>
<dbReference type="InterPro" id="IPR009016">
    <property type="entry name" value="Fe_hydrogenase"/>
</dbReference>
<dbReference type="RefSeq" id="WP_035131424.1">
    <property type="nucleotide sequence ID" value="NZ_JPMD01000014.1"/>
</dbReference>
<dbReference type="PANTHER" id="PTHR11615">
    <property type="entry name" value="NITRATE, FORMATE, IRON DEHYDROGENASE"/>
    <property type="match status" value="1"/>
</dbReference>
<reference evidence="5 6" key="1">
    <citation type="submission" date="2014-07" db="EMBL/GenBank/DDBJ databases">
        <title>Draft genome of Clostridium sulfidigenes 113A isolated from sediments associated with methane hydrate from Krishna Godavari basin.</title>
        <authorList>
            <person name="Honkalas V.S."/>
            <person name="Dabir A.P."/>
            <person name="Arora P."/>
            <person name="Dhakephalkar P.K."/>
        </authorList>
    </citation>
    <scope>NUCLEOTIDE SEQUENCE [LARGE SCALE GENOMIC DNA]</scope>
    <source>
        <strain evidence="5 6">113A</strain>
    </source>
</reference>
<comment type="caution">
    <text evidence="5">The sequence shown here is derived from an EMBL/GenBank/DDBJ whole genome shotgun (WGS) entry which is preliminary data.</text>
</comment>
<dbReference type="InterPro" id="IPR004108">
    <property type="entry name" value="Fe_hydrogenase_lsu_C"/>
</dbReference>
<dbReference type="InterPro" id="IPR017900">
    <property type="entry name" value="4Fe4S_Fe_S_CS"/>
</dbReference>
<evidence type="ECO:0000256" key="3">
    <source>
        <dbReference type="ARBA" id="ARBA00023014"/>
    </source>
</evidence>
<name>A0A084JE24_9CLOT</name>
<dbReference type="GO" id="GO:0046872">
    <property type="term" value="F:metal ion binding"/>
    <property type="evidence" value="ECO:0007669"/>
    <property type="project" value="UniProtKB-KW"/>
</dbReference>
<keyword evidence="2" id="KW-0408">Iron</keyword>
<proteinExistence type="predicted"/>
<dbReference type="SUPFAM" id="SSF53920">
    <property type="entry name" value="Fe-only hydrogenase"/>
    <property type="match status" value="1"/>
</dbReference>
<evidence type="ECO:0000259" key="4">
    <source>
        <dbReference type="PROSITE" id="PS51379"/>
    </source>
</evidence>
<dbReference type="Gene3D" id="3.30.70.20">
    <property type="match status" value="1"/>
</dbReference>
<dbReference type="eggNOG" id="COG1143">
    <property type="taxonomic scope" value="Bacteria"/>
</dbReference>
<feature type="domain" description="4Fe-4S ferredoxin-type" evidence="4">
    <location>
        <begin position="111"/>
        <end position="141"/>
    </location>
</feature>
<keyword evidence="6" id="KW-1185">Reference proteome</keyword>
<sequence>MKKQHSELFKTLINAYYNDKLENVIEELLKDNTVDKEVLAAEISSLCGVNLSFSNNYIEDLKKAINNYESDHKIVNKIKLCKMECKVDCDGKTKCQESCPFDAILYDEKTKCTYIDNDKCTDCGFCVEGCPTGSILDTVEFMPLAKLLKENTPVVAAVAPAIMGQFGDSTIEQLRTAFKSLGFTDMVEVAFFADMLTLKETIEFDAHVKTKSDFMITSCCCPMWVGMIKKVYKDLLPHTSPTVSPMIAAGRVLKKLNPDVKVVFIGPCVAKKAEVKSPDLIGDIDFVLTFAELQEIFEAFNVVPETLEGTTSMEYASRGGRLYARTGGVSIAIEDCIERMFPEKYKLVTPIQGNGIKECKEILQDLQKGIIKGNFIEGMGCVGGCVGGPKAIVPKDNSKIAVDTFADNSKYKVAYDSPVMNGILDAIGIFTIEDYKDENKTEIFHRDF</sequence>
<dbReference type="SUPFAM" id="SSF54862">
    <property type="entry name" value="4Fe-4S ferredoxins"/>
    <property type="match status" value="1"/>
</dbReference>
<dbReference type="Pfam" id="PF00037">
    <property type="entry name" value="Fer4"/>
    <property type="match status" value="1"/>
</dbReference>
<keyword evidence="1" id="KW-0479">Metal-binding</keyword>
<dbReference type="PROSITE" id="PS51379">
    <property type="entry name" value="4FE4S_FER_2"/>
    <property type="match status" value="2"/>
</dbReference>
<dbReference type="Pfam" id="PF02906">
    <property type="entry name" value="Fe_hyd_lg_C"/>
    <property type="match status" value="1"/>
</dbReference>
<dbReference type="PROSITE" id="PS00198">
    <property type="entry name" value="4FE4S_FER_1"/>
    <property type="match status" value="1"/>
</dbReference>
<dbReference type="InterPro" id="IPR017896">
    <property type="entry name" value="4Fe4S_Fe-S-bd"/>
</dbReference>
<dbReference type="STRING" id="318464.IO99_06375"/>
<dbReference type="EMBL" id="JPMD01000014">
    <property type="protein sequence ID" value="KEZ87208.1"/>
    <property type="molecule type" value="Genomic_DNA"/>
</dbReference>